<dbReference type="Pfam" id="PF05232">
    <property type="entry name" value="BTP"/>
    <property type="match status" value="2"/>
</dbReference>
<accession>A0A2V2L8M3</accession>
<feature type="transmembrane region" description="Helical" evidence="2">
    <location>
        <begin position="70"/>
        <end position="90"/>
    </location>
</feature>
<dbReference type="EMBL" id="QGKU01000048">
    <property type="protein sequence ID" value="PWR01642.1"/>
    <property type="molecule type" value="Genomic_DNA"/>
</dbReference>
<evidence type="ECO:0000259" key="3">
    <source>
        <dbReference type="Pfam" id="PF05232"/>
    </source>
</evidence>
<keyword evidence="2" id="KW-0472">Membrane</keyword>
<dbReference type="InterPro" id="IPR007896">
    <property type="entry name" value="BTP_bacteria"/>
</dbReference>
<keyword evidence="2" id="KW-0812">Transmembrane</keyword>
<feature type="transmembrane region" description="Helical" evidence="2">
    <location>
        <begin position="141"/>
        <end position="162"/>
    </location>
</feature>
<evidence type="ECO:0000256" key="2">
    <source>
        <dbReference type="SAM" id="Phobius"/>
    </source>
</evidence>
<feature type="compositionally biased region" description="Basic and acidic residues" evidence="1">
    <location>
        <begin position="1"/>
        <end position="13"/>
    </location>
</feature>
<feature type="domain" description="Chlorhexidine efflux transporter" evidence="3">
    <location>
        <begin position="33"/>
        <end position="93"/>
    </location>
</feature>
<keyword evidence="5" id="KW-1185">Reference proteome</keyword>
<feature type="region of interest" description="Disordered" evidence="1">
    <location>
        <begin position="171"/>
        <end position="196"/>
    </location>
</feature>
<evidence type="ECO:0000313" key="4">
    <source>
        <dbReference type="EMBL" id="PWR01642.1"/>
    </source>
</evidence>
<sequence length="196" mass="21419">MQGVSDHTEDRRKTAQKRGMTWTTPPSAGPRLRTLRERVLQAIVFELTGIALFAPVYAVVTGRGTAEGAWLLAALTLVCLAATPLHNAVYDRIALARTGRTACQRGPRARVCHAISLEVTLAVVELPVMMGLGGHTLAETLMLNVGLTVLFVGWTALFYFVWDKLRPVGAPPRTRQRRATQARKLTPPQRMVVPSG</sequence>
<protein>
    <recommendedName>
        <fullName evidence="3">Chlorhexidine efflux transporter domain-containing protein</fullName>
    </recommendedName>
</protein>
<dbReference type="AlphaFoldDB" id="A0A2V2L8M3"/>
<dbReference type="Proteomes" id="UP000245680">
    <property type="component" value="Unassembled WGS sequence"/>
</dbReference>
<keyword evidence="2" id="KW-1133">Transmembrane helix</keyword>
<organism evidence="4 5">
    <name type="scientific">Meridianimarinicoccus roseus</name>
    <dbReference type="NCBI Taxonomy" id="2072018"/>
    <lineage>
        <taxon>Bacteria</taxon>
        <taxon>Pseudomonadati</taxon>
        <taxon>Pseudomonadota</taxon>
        <taxon>Alphaproteobacteria</taxon>
        <taxon>Rhodobacterales</taxon>
        <taxon>Paracoccaceae</taxon>
        <taxon>Meridianimarinicoccus</taxon>
    </lineage>
</organism>
<feature type="domain" description="Chlorhexidine efflux transporter" evidence="3">
    <location>
        <begin position="105"/>
        <end position="167"/>
    </location>
</feature>
<feature type="region of interest" description="Disordered" evidence="1">
    <location>
        <begin position="1"/>
        <end position="30"/>
    </location>
</feature>
<gene>
    <name evidence="4" type="ORF">DKT77_16060</name>
</gene>
<name>A0A2V2L8M3_9RHOB</name>
<reference evidence="4 5" key="1">
    <citation type="submission" date="2018-05" db="EMBL/GenBank/DDBJ databases">
        <title>Rhodobacteraceae gen. nov., sp. nov. isolated from sea water.</title>
        <authorList>
            <person name="Ren Y."/>
        </authorList>
    </citation>
    <scope>NUCLEOTIDE SEQUENCE [LARGE SCALE GENOMIC DNA]</scope>
    <source>
        <strain evidence="4 5">TG-679</strain>
    </source>
</reference>
<feature type="transmembrane region" description="Helical" evidence="2">
    <location>
        <begin position="111"/>
        <end position="129"/>
    </location>
</feature>
<proteinExistence type="predicted"/>
<comment type="caution">
    <text evidence="4">The sequence shown here is derived from an EMBL/GenBank/DDBJ whole genome shotgun (WGS) entry which is preliminary data.</text>
</comment>
<evidence type="ECO:0000313" key="5">
    <source>
        <dbReference type="Proteomes" id="UP000245680"/>
    </source>
</evidence>
<feature type="transmembrane region" description="Helical" evidence="2">
    <location>
        <begin position="39"/>
        <end position="58"/>
    </location>
</feature>
<evidence type="ECO:0000256" key="1">
    <source>
        <dbReference type="SAM" id="MobiDB-lite"/>
    </source>
</evidence>